<dbReference type="EMBL" id="KN834000">
    <property type="protein sequence ID" value="KIK13380.1"/>
    <property type="molecule type" value="Genomic_DNA"/>
</dbReference>
<dbReference type="AlphaFoldDB" id="A0A0C9XLY4"/>
<evidence type="ECO:0000313" key="1">
    <source>
        <dbReference type="EMBL" id="KIK13380.1"/>
    </source>
</evidence>
<dbReference type="Proteomes" id="UP000054018">
    <property type="component" value="Unassembled WGS sequence"/>
</dbReference>
<protein>
    <submittedName>
        <fullName evidence="1">Uncharacterized protein</fullName>
    </submittedName>
</protein>
<dbReference type="HOGENOM" id="CLU_2134534_0_0_1"/>
<evidence type="ECO:0000313" key="2">
    <source>
        <dbReference type="Proteomes" id="UP000054018"/>
    </source>
</evidence>
<proteinExistence type="predicted"/>
<name>A0A0C9XLY4_9AGAM</name>
<accession>A0A0C9XLY4</accession>
<gene>
    <name evidence="1" type="ORF">PISMIDRAFT_405232</name>
</gene>
<reference evidence="1 2" key="1">
    <citation type="submission" date="2014-04" db="EMBL/GenBank/DDBJ databases">
        <authorList>
            <consortium name="DOE Joint Genome Institute"/>
            <person name="Kuo A."/>
            <person name="Kohler A."/>
            <person name="Costa M.D."/>
            <person name="Nagy L.G."/>
            <person name="Floudas D."/>
            <person name="Copeland A."/>
            <person name="Barry K.W."/>
            <person name="Cichocki N."/>
            <person name="Veneault-Fourrey C."/>
            <person name="LaButti K."/>
            <person name="Lindquist E.A."/>
            <person name="Lipzen A."/>
            <person name="Lundell T."/>
            <person name="Morin E."/>
            <person name="Murat C."/>
            <person name="Sun H."/>
            <person name="Tunlid A."/>
            <person name="Henrissat B."/>
            <person name="Grigoriev I.V."/>
            <person name="Hibbett D.S."/>
            <person name="Martin F."/>
            <person name="Nordberg H.P."/>
            <person name="Cantor M.N."/>
            <person name="Hua S.X."/>
        </authorList>
    </citation>
    <scope>NUCLEOTIDE SEQUENCE [LARGE SCALE GENOMIC DNA]</scope>
    <source>
        <strain evidence="1 2">441</strain>
    </source>
</reference>
<sequence length="113" mass="12416">MLNFIVSSSLWSTASYNADIATFTNCLERFLTYNRLVEGRLNLVSGARTSVTGARISRDARRCMEPAAFHGRDTGCSAVSAKSRALEGLHHIHPVVTRKFNGGDLYLMLHSGN</sequence>
<reference evidence="2" key="2">
    <citation type="submission" date="2015-01" db="EMBL/GenBank/DDBJ databases">
        <title>Evolutionary Origins and Diversification of the Mycorrhizal Mutualists.</title>
        <authorList>
            <consortium name="DOE Joint Genome Institute"/>
            <consortium name="Mycorrhizal Genomics Consortium"/>
            <person name="Kohler A."/>
            <person name="Kuo A."/>
            <person name="Nagy L.G."/>
            <person name="Floudas D."/>
            <person name="Copeland A."/>
            <person name="Barry K.W."/>
            <person name="Cichocki N."/>
            <person name="Veneault-Fourrey C."/>
            <person name="LaButti K."/>
            <person name="Lindquist E.A."/>
            <person name="Lipzen A."/>
            <person name="Lundell T."/>
            <person name="Morin E."/>
            <person name="Murat C."/>
            <person name="Riley R."/>
            <person name="Ohm R."/>
            <person name="Sun H."/>
            <person name="Tunlid A."/>
            <person name="Henrissat B."/>
            <person name="Grigoriev I.V."/>
            <person name="Hibbett D.S."/>
            <person name="Martin F."/>
        </authorList>
    </citation>
    <scope>NUCLEOTIDE SEQUENCE [LARGE SCALE GENOMIC DNA]</scope>
    <source>
        <strain evidence="2">441</strain>
    </source>
</reference>
<keyword evidence="2" id="KW-1185">Reference proteome</keyword>
<organism evidence="1 2">
    <name type="scientific">Pisolithus microcarpus 441</name>
    <dbReference type="NCBI Taxonomy" id="765257"/>
    <lineage>
        <taxon>Eukaryota</taxon>
        <taxon>Fungi</taxon>
        <taxon>Dikarya</taxon>
        <taxon>Basidiomycota</taxon>
        <taxon>Agaricomycotina</taxon>
        <taxon>Agaricomycetes</taxon>
        <taxon>Agaricomycetidae</taxon>
        <taxon>Boletales</taxon>
        <taxon>Sclerodermatineae</taxon>
        <taxon>Pisolithaceae</taxon>
        <taxon>Pisolithus</taxon>
    </lineage>
</organism>